<gene>
    <name evidence="1" type="ORF">BT63DRAFT_419404</name>
</gene>
<proteinExistence type="predicted"/>
<protein>
    <submittedName>
        <fullName evidence="1">Uncharacterized protein</fullName>
    </submittedName>
</protein>
<name>A0A6A6UT34_9PEZI</name>
<sequence>MLDHHLMFGPFPTEFSSWTASLRVAMYYALYTQSKDTKNIFIAILDTKHPECRVKAYPVTASSSNRHYYDEFLVQGVVSGPAFRVVSWKDWEDALPHRMWEDIRAEGLVGEPHTGPLSIDEIPQFQGPLGLTNQILPS</sequence>
<dbReference type="Proteomes" id="UP000799302">
    <property type="component" value="Unassembled WGS sequence"/>
</dbReference>
<accession>A0A6A6UT34</accession>
<organism evidence="1 2">
    <name type="scientific">Microthyrium microscopicum</name>
    <dbReference type="NCBI Taxonomy" id="703497"/>
    <lineage>
        <taxon>Eukaryota</taxon>
        <taxon>Fungi</taxon>
        <taxon>Dikarya</taxon>
        <taxon>Ascomycota</taxon>
        <taxon>Pezizomycotina</taxon>
        <taxon>Dothideomycetes</taxon>
        <taxon>Dothideomycetes incertae sedis</taxon>
        <taxon>Microthyriales</taxon>
        <taxon>Microthyriaceae</taxon>
        <taxon>Microthyrium</taxon>
    </lineage>
</organism>
<reference evidence="1" key="1">
    <citation type="journal article" date="2020" name="Stud. Mycol.">
        <title>101 Dothideomycetes genomes: a test case for predicting lifestyles and emergence of pathogens.</title>
        <authorList>
            <person name="Haridas S."/>
            <person name="Albert R."/>
            <person name="Binder M."/>
            <person name="Bloem J."/>
            <person name="Labutti K."/>
            <person name="Salamov A."/>
            <person name="Andreopoulos B."/>
            <person name="Baker S."/>
            <person name="Barry K."/>
            <person name="Bills G."/>
            <person name="Bluhm B."/>
            <person name="Cannon C."/>
            <person name="Castanera R."/>
            <person name="Culley D."/>
            <person name="Daum C."/>
            <person name="Ezra D."/>
            <person name="Gonzalez J."/>
            <person name="Henrissat B."/>
            <person name="Kuo A."/>
            <person name="Liang C."/>
            <person name="Lipzen A."/>
            <person name="Lutzoni F."/>
            <person name="Magnuson J."/>
            <person name="Mondo S."/>
            <person name="Nolan M."/>
            <person name="Ohm R."/>
            <person name="Pangilinan J."/>
            <person name="Park H.-J."/>
            <person name="Ramirez L."/>
            <person name="Alfaro M."/>
            <person name="Sun H."/>
            <person name="Tritt A."/>
            <person name="Yoshinaga Y."/>
            <person name="Zwiers L.-H."/>
            <person name="Turgeon B."/>
            <person name="Goodwin S."/>
            <person name="Spatafora J."/>
            <person name="Crous P."/>
            <person name="Grigoriev I."/>
        </authorList>
    </citation>
    <scope>NUCLEOTIDE SEQUENCE</scope>
    <source>
        <strain evidence="1">CBS 115976</strain>
    </source>
</reference>
<evidence type="ECO:0000313" key="1">
    <source>
        <dbReference type="EMBL" id="KAF2674094.1"/>
    </source>
</evidence>
<dbReference type="OrthoDB" id="5295996at2759"/>
<evidence type="ECO:0000313" key="2">
    <source>
        <dbReference type="Proteomes" id="UP000799302"/>
    </source>
</evidence>
<keyword evidence="2" id="KW-1185">Reference proteome</keyword>
<dbReference type="AlphaFoldDB" id="A0A6A6UT34"/>
<dbReference type="EMBL" id="MU004230">
    <property type="protein sequence ID" value="KAF2674094.1"/>
    <property type="molecule type" value="Genomic_DNA"/>
</dbReference>